<feature type="transmembrane region" description="Helical" evidence="4">
    <location>
        <begin position="203"/>
        <end position="224"/>
    </location>
</feature>
<dbReference type="SMART" id="SM00304">
    <property type="entry name" value="HAMP"/>
    <property type="match status" value="1"/>
</dbReference>
<name>A0A4R9M2T5_9LEPT</name>
<evidence type="ECO:0000256" key="2">
    <source>
        <dbReference type="ARBA" id="ARBA00029447"/>
    </source>
</evidence>
<sequence>MRSIQRSIKSRILIEMALLILLYAVFLITFSIWKQRTLFLDRFLTLGDSHTQFFREELKFLPTMFGRIINSPKEVLESDPKFLEYQRHMELLPDSVSDVAQTYLMDGVNLSQNGKNRYHIYLGNQRMYGLGITPGIEYDAESVFADTVTRARLGQISVSDTYTDEFGDWVSILYPILNEKQEVVAIFGIDIKLQSMQSAITQFIVSNMVIGLVGVTLILFILWLRLKSTFRPLDHLKEKADKIAKGNLNETFEVAHSDEIGNIIISISGMVKKLTAILNETFISSGKVSDIGGLVKESSQKTVKFSEEFLASFSGLVSVVEDQNQGLLECKKAMQEVALALHKISDATFKVNESSSQSFITAETGEKQLQQVIQSISKIRSDLLETTSIAQSLEENSSEISKVIENITQIASQTNLLALNASIEAARAGEQGRGFSVVADEVSKLADRSNVSGKMIQGKIASIMQMIRDLNVSIQNTMAAMDDELKEVYRAEINFHSIVTKTQIVSEQIIDVSASVEEISASSDEVIASMEEAVGISSRSVEQTKTLASEYSENLSNLRSLEKGAVDLLETADKLSEVTKFD</sequence>
<dbReference type="InterPro" id="IPR003660">
    <property type="entry name" value="HAMP_dom"/>
</dbReference>
<evidence type="ECO:0000259" key="6">
    <source>
        <dbReference type="PROSITE" id="PS50885"/>
    </source>
</evidence>
<evidence type="ECO:0000256" key="4">
    <source>
        <dbReference type="SAM" id="Phobius"/>
    </source>
</evidence>
<keyword evidence="8" id="KW-1185">Reference proteome</keyword>
<reference evidence="7" key="1">
    <citation type="journal article" date="2019" name="PLoS Negl. Trop. Dis.">
        <title>Revisiting the worldwide diversity of Leptospira species in the environment.</title>
        <authorList>
            <person name="Vincent A.T."/>
            <person name="Schiettekatte O."/>
            <person name="Bourhy P."/>
            <person name="Veyrier F.J."/>
            <person name="Picardeau M."/>
        </authorList>
    </citation>
    <scope>NUCLEOTIDE SEQUENCE [LARGE SCALE GENOMIC DNA]</scope>
    <source>
        <strain evidence="7">201300427</strain>
    </source>
</reference>
<dbReference type="CDD" id="cd11386">
    <property type="entry name" value="MCP_signal"/>
    <property type="match status" value="1"/>
</dbReference>
<keyword evidence="1 3" id="KW-0807">Transducer</keyword>
<keyword evidence="4" id="KW-1133">Transmembrane helix</keyword>
<dbReference type="PANTHER" id="PTHR32089:SF112">
    <property type="entry name" value="LYSOZYME-LIKE PROTEIN-RELATED"/>
    <property type="match status" value="1"/>
</dbReference>
<dbReference type="Gene3D" id="1.10.287.950">
    <property type="entry name" value="Methyl-accepting chemotaxis protein"/>
    <property type="match status" value="1"/>
</dbReference>
<dbReference type="SMART" id="SM00283">
    <property type="entry name" value="MA"/>
    <property type="match status" value="1"/>
</dbReference>
<dbReference type="PROSITE" id="PS50885">
    <property type="entry name" value="HAMP"/>
    <property type="match status" value="1"/>
</dbReference>
<organism evidence="7 8">
    <name type="scientific">Leptospira idonii</name>
    <dbReference type="NCBI Taxonomy" id="1193500"/>
    <lineage>
        <taxon>Bacteria</taxon>
        <taxon>Pseudomonadati</taxon>
        <taxon>Spirochaetota</taxon>
        <taxon>Spirochaetia</taxon>
        <taxon>Leptospirales</taxon>
        <taxon>Leptospiraceae</taxon>
        <taxon>Leptospira</taxon>
    </lineage>
</organism>
<dbReference type="SUPFAM" id="SSF58104">
    <property type="entry name" value="Methyl-accepting chemotaxis protein (MCP) signaling domain"/>
    <property type="match status" value="1"/>
</dbReference>
<feature type="domain" description="HAMP" evidence="6">
    <location>
        <begin position="227"/>
        <end position="279"/>
    </location>
</feature>
<evidence type="ECO:0000313" key="8">
    <source>
        <dbReference type="Proteomes" id="UP000298058"/>
    </source>
</evidence>
<dbReference type="PROSITE" id="PS50111">
    <property type="entry name" value="CHEMOTAXIS_TRANSDUC_2"/>
    <property type="match status" value="1"/>
</dbReference>
<dbReference type="Proteomes" id="UP000298058">
    <property type="component" value="Unassembled WGS sequence"/>
</dbReference>
<keyword evidence="4" id="KW-0812">Transmembrane</keyword>
<proteinExistence type="inferred from homology"/>
<accession>A0A4R9M2T5</accession>
<dbReference type="Pfam" id="PF00672">
    <property type="entry name" value="HAMP"/>
    <property type="match status" value="1"/>
</dbReference>
<comment type="similarity">
    <text evidence="2">Belongs to the methyl-accepting chemotaxis (MCP) protein family.</text>
</comment>
<evidence type="ECO:0000256" key="1">
    <source>
        <dbReference type="ARBA" id="ARBA00023224"/>
    </source>
</evidence>
<dbReference type="EMBL" id="RQHW01000036">
    <property type="protein sequence ID" value="TGN19108.1"/>
    <property type="molecule type" value="Genomic_DNA"/>
</dbReference>
<protein>
    <submittedName>
        <fullName evidence="7">Methyl-accepting chemotaxis protein</fullName>
    </submittedName>
</protein>
<feature type="transmembrane region" description="Helical" evidence="4">
    <location>
        <begin position="12"/>
        <end position="33"/>
    </location>
</feature>
<dbReference type="Gene3D" id="6.10.340.10">
    <property type="match status" value="1"/>
</dbReference>
<dbReference type="RefSeq" id="WP_135760528.1">
    <property type="nucleotide sequence ID" value="NZ_RQHW01000036.1"/>
</dbReference>
<feature type="domain" description="Methyl-accepting transducer" evidence="5">
    <location>
        <begin position="298"/>
        <end position="534"/>
    </location>
</feature>
<dbReference type="PANTHER" id="PTHR32089">
    <property type="entry name" value="METHYL-ACCEPTING CHEMOTAXIS PROTEIN MCPB"/>
    <property type="match status" value="1"/>
</dbReference>
<dbReference type="InterPro" id="IPR004089">
    <property type="entry name" value="MCPsignal_dom"/>
</dbReference>
<dbReference type="GO" id="GO:0007165">
    <property type="term" value="P:signal transduction"/>
    <property type="evidence" value="ECO:0007669"/>
    <property type="project" value="UniProtKB-KW"/>
</dbReference>
<comment type="caution">
    <text evidence="7">The sequence shown here is derived from an EMBL/GenBank/DDBJ whole genome shotgun (WGS) entry which is preliminary data.</text>
</comment>
<gene>
    <name evidence="7" type="ORF">EHS15_10505</name>
</gene>
<evidence type="ECO:0000259" key="5">
    <source>
        <dbReference type="PROSITE" id="PS50111"/>
    </source>
</evidence>
<keyword evidence="4" id="KW-0472">Membrane</keyword>
<evidence type="ECO:0000256" key="3">
    <source>
        <dbReference type="PROSITE-ProRule" id="PRU00284"/>
    </source>
</evidence>
<dbReference type="Pfam" id="PF00015">
    <property type="entry name" value="MCPsignal"/>
    <property type="match status" value="1"/>
</dbReference>
<dbReference type="CDD" id="cd06225">
    <property type="entry name" value="HAMP"/>
    <property type="match status" value="1"/>
</dbReference>
<dbReference type="GO" id="GO:0016020">
    <property type="term" value="C:membrane"/>
    <property type="evidence" value="ECO:0007669"/>
    <property type="project" value="InterPro"/>
</dbReference>
<dbReference type="OrthoDB" id="354666at2"/>
<dbReference type="AlphaFoldDB" id="A0A4R9M2T5"/>
<evidence type="ECO:0000313" key="7">
    <source>
        <dbReference type="EMBL" id="TGN19108.1"/>
    </source>
</evidence>